<sequence>MFRNAHDIDISFDAFLPLVDAPAFAEDPFPLHIKGDFTGDGVADSAEITEPEMGGGTLHLTLSNGAPVVRPNLVWIGGFGQEPWLDITPVGSLQVISQNSSIGRNRWEQTLTLAFRNGQMRVAGYSFFWRDTLNPDDIGFCDLNLLAGKGMIHLGQDENPTAIRVTTKAVPIADWPEEMLAECAAYYN</sequence>
<name>A0A0P7IKV9_9RHOB</name>
<evidence type="ECO:0000313" key="1">
    <source>
        <dbReference type="EMBL" id="KPN64805.1"/>
    </source>
</evidence>
<keyword evidence="2" id="KW-1185">Reference proteome</keyword>
<reference evidence="1 2" key="1">
    <citation type="submission" date="2015-09" db="EMBL/GenBank/DDBJ databases">
        <title>Draft genome sequence of Aliiroseovarius crassostreae CV919-312TSm, the causative agent of Roseovarius Oyster Disease (formerly Juvenile Oyster Disease).</title>
        <authorList>
            <person name="Kessner L."/>
            <person name="Spinard E."/>
            <person name="Nelson D."/>
        </authorList>
    </citation>
    <scope>NUCLEOTIDE SEQUENCE [LARGE SCALE GENOMIC DNA]</scope>
    <source>
        <strain evidence="1 2">CV919-312</strain>
    </source>
</reference>
<organism evidence="1 2">
    <name type="scientific">Aliiroseovarius crassostreae</name>
    <dbReference type="NCBI Taxonomy" id="154981"/>
    <lineage>
        <taxon>Bacteria</taxon>
        <taxon>Pseudomonadati</taxon>
        <taxon>Pseudomonadota</taxon>
        <taxon>Alphaproteobacteria</taxon>
        <taxon>Rhodobacterales</taxon>
        <taxon>Paracoccaceae</taxon>
        <taxon>Aliiroseovarius</taxon>
    </lineage>
</organism>
<comment type="caution">
    <text evidence="1">The sequence shown here is derived from an EMBL/GenBank/DDBJ whole genome shotgun (WGS) entry which is preliminary data.</text>
</comment>
<dbReference type="Proteomes" id="UP000050471">
    <property type="component" value="Unassembled WGS sequence"/>
</dbReference>
<gene>
    <name evidence="1" type="ORF">AKJ29_06105</name>
</gene>
<accession>A0A0P7IKV9</accession>
<evidence type="ECO:0000313" key="2">
    <source>
        <dbReference type="Proteomes" id="UP000050471"/>
    </source>
</evidence>
<dbReference type="OrthoDB" id="9804182at2"/>
<protein>
    <submittedName>
        <fullName evidence="1">Uncharacterized protein</fullName>
    </submittedName>
</protein>
<proteinExistence type="predicted"/>
<dbReference type="STRING" id="154981.AKJ29_06105"/>
<dbReference type="EMBL" id="LKBA01000001">
    <property type="protein sequence ID" value="KPN64805.1"/>
    <property type="molecule type" value="Genomic_DNA"/>
</dbReference>
<dbReference type="AlphaFoldDB" id="A0A0P7IKV9"/>
<dbReference type="RefSeq" id="WP_055187284.1">
    <property type="nucleotide sequence ID" value="NZ_FPBS01000016.1"/>
</dbReference>